<dbReference type="Pfam" id="PF01370">
    <property type="entry name" value="Epimerase"/>
    <property type="match status" value="1"/>
</dbReference>
<sequence>MERAVIAGASGFMGRHLAAAYREAGREVVLIGRGSGSDVHWGDADGLRRALDGASVLVNLAGRTVDCRYTEANRREILDSRIDTTRELGRVIAELDAPPPVWMNASTATIYPAITAAAHTEGDRTTRFGFSEQVAQAWEAELAASPAPATRKIALRTTIALGPDSDATTMLLGLARFGLGGPQIDGWWFPHDRYRGLSDSRGTPFAKDPSRPRTSGGRQMFSWIHIDDAVAAIRHIEATESISGPVNLAAPEAVTNVELMRALRRTVGARIGLPAFRWMLEPTMRVLGTESELVLKSRWVAPGVLEETGFAFAHPRLDEALADIWERRGA</sequence>
<dbReference type="InterPro" id="IPR001509">
    <property type="entry name" value="Epimerase_deHydtase"/>
</dbReference>
<dbReference type="GO" id="GO:0051301">
    <property type="term" value="P:cell division"/>
    <property type="evidence" value="ECO:0007669"/>
    <property type="project" value="UniProtKB-KW"/>
</dbReference>
<feature type="domain" description="NAD-dependent epimerase/dehydratase" evidence="1">
    <location>
        <begin position="5"/>
        <end position="236"/>
    </location>
</feature>
<dbReference type="RefSeq" id="WP_327230709.1">
    <property type="nucleotide sequence ID" value="NZ_FWFG01000086.1"/>
</dbReference>
<organism evidence="3 4">
    <name type="scientific">Brachybacterium nesterenkovii</name>
    <dbReference type="NCBI Taxonomy" id="47847"/>
    <lineage>
        <taxon>Bacteria</taxon>
        <taxon>Bacillati</taxon>
        <taxon>Actinomycetota</taxon>
        <taxon>Actinomycetes</taxon>
        <taxon>Micrococcales</taxon>
        <taxon>Dermabacteraceae</taxon>
        <taxon>Brachybacterium</taxon>
    </lineage>
</organism>
<protein>
    <submittedName>
        <fullName evidence="3">Cell division inhibitor</fullName>
    </submittedName>
</protein>
<dbReference type="Gene3D" id="3.40.50.720">
    <property type="entry name" value="NAD(P)-binding Rossmann-like Domain"/>
    <property type="match status" value="1"/>
</dbReference>
<dbReference type="InterPro" id="IPR036291">
    <property type="entry name" value="NAD(P)-bd_dom_sf"/>
</dbReference>
<dbReference type="Pfam" id="PF08338">
    <property type="entry name" value="DUF1731"/>
    <property type="match status" value="1"/>
</dbReference>
<dbReference type="SUPFAM" id="SSF51735">
    <property type="entry name" value="NAD(P)-binding Rossmann-fold domains"/>
    <property type="match status" value="1"/>
</dbReference>
<reference evidence="3 4" key="1">
    <citation type="submission" date="2017-02" db="EMBL/GenBank/DDBJ databases">
        <authorList>
            <person name="Peterson S.W."/>
        </authorList>
    </citation>
    <scope>NUCLEOTIDE SEQUENCE [LARGE SCALE GENOMIC DNA]</scope>
    <source>
        <strain evidence="3 4">CIP104813</strain>
    </source>
</reference>
<evidence type="ECO:0000313" key="4">
    <source>
        <dbReference type="Proteomes" id="UP000195981"/>
    </source>
</evidence>
<evidence type="ECO:0000313" key="3">
    <source>
        <dbReference type="EMBL" id="SLM93477.1"/>
    </source>
</evidence>
<keyword evidence="4" id="KW-1185">Reference proteome</keyword>
<evidence type="ECO:0000259" key="2">
    <source>
        <dbReference type="Pfam" id="PF08338"/>
    </source>
</evidence>
<dbReference type="PANTHER" id="PTHR11092">
    <property type="entry name" value="SUGAR NUCLEOTIDE EPIMERASE RELATED"/>
    <property type="match status" value="1"/>
</dbReference>
<dbReference type="Proteomes" id="UP000195981">
    <property type="component" value="Unassembled WGS sequence"/>
</dbReference>
<dbReference type="InterPro" id="IPR013549">
    <property type="entry name" value="DUF1731"/>
</dbReference>
<dbReference type="AlphaFoldDB" id="A0A1X6X3U1"/>
<evidence type="ECO:0000259" key="1">
    <source>
        <dbReference type="Pfam" id="PF01370"/>
    </source>
</evidence>
<name>A0A1X6X3U1_9MICO</name>
<keyword evidence="3" id="KW-0132">Cell division</keyword>
<feature type="domain" description="DUF1731" evidence="2">
    <location>
        <begin position="286"/>
        <end position="324"/>
    </location>
</feature>
<gene>
    <name evidence="3" type="ORF">FM110_09960</name>
</gene>
<proteinExistence type="predicted"/>
<dbReference type="PANTHER" id="PTHR11092:SF0">
    <property type="entry name" value="EPIMERASE FAMILY PROTEIN SDR39U1"/>
    <property type="match status" value="1"/>
</dbReference>
<dbReference type="EMBL" id="FWFG01000086">
    <property type="protein sequence ID" value="SLM93477.1"/>
    <property type="molecule type" value="Genomic_DNA"/>
</dbReference>
<accession>A0A1X6X3U1</accession>
<keyword evidence="3" id="KW-0131">Cell cycle</keyword>